<dbReference type="Proteomes" id="UP001430356">
    <property type="component" value="Unassembled WGS sequence"/>
</dbReference>
<keyword evidence="6 7" id="KW-0472">Membrane</keyword>
<evidence type="ECO:0000313" key="9">
    <source>
        <dbReference type="EMBL" id="KAK7199932.1"/>
    </source>
</evidence>
<proteinExistence type="inferred from homology"/>
<evidence type="ECO:0000256" key="5">
    <source>
        <dbReference type="ARBA" id="ARBA00022989"/>
    </source>
</evidence>
<evidence type="ECO:0000256" key="6">
    <source>
        <dbReference type="ARBA" id="ARBA00023136"/>
    </source>
</evidence>
<evidence type="ECO:0000256" key="2">
    <source>
        <dbReference type="ARBA" id="ARBA00007104"/>
    </source>
</evidence>
<dbReference type="AlphaFoldDB" id="A0AAW0F432"/>
<organism evidence="9 10">
    <name type="scientific">Novymonas esmeraldas</name>
    <dbReference type="NCBI Taxonomy" id="1808958"/>
    <lineage>
        <taxon>Eukaryota</taxon>
        <taxon>Discoba</taxon>
        <taxon>Euglenozoa</taxon>
        <taxon>Kinetoplastea</taxon>
        <taxon>Metakinetoplastina</taxon>
        <taxon>Trypanosomatida</taxon>
        <taxon>Trypanosomatidae</taxon>
        <taxon>Novymonas</taxon>
    </lineage>
</organism>
<evidence type="ECO:0000256" key="7">
    <source>
        <dbReference type="SAM" id="Phobius"/>
    </source>
</evidence>
<feature type="domain" description="GOLD" evidence="8">
    <location>
        <begin position="38"/>
        <end position="261"/>
    </location>
</feature>
<evidence type="ECO:0000313" key="10">
    <source>
        <dbReference type="Proteomes" id="UP001430356"/>
    </source>
</evidence>
<keyword evidence="4" id="KW-0732">Signal</keyword>
<dbReference type="Pfam" id="PF01105">
    <property type="entry name" value="EMP24_GP25L"/>
    <property type="match status" value="1"/>
</dbReference>
<dbReference type="PANTHER" id="PTHR22811">
    <property type="entry name" value="TRANSMEMBRANE EMP24 DOMAIN-CONTAINING PROTEIN"/>
    <property type="match status" value="1"/>
</dbReference>
<keyword evidence="5 7" id="KW-1133">Transmembrane helix</keyword>
<reference evidence="9 10" key="1">
    <citation type="journal article" date="2021" name="MBio">
        <title>A New Model Trypanosomatid, Novymonas esmeraldas: Genomic Perception of Its 'Candidatus Pandoraea novymonadis' Endosymbiont.</title>
        <authorList>
            <person name="Zakharova A."/>
            <person name="Saura A."/>
            <person name="Butenko A."/>
            <person name="Podesvova L."/>
            <person name="Warmusova S."/>
            <person name="Kostygov A.Y."/>
            <person name="Nenarokova A."/>
            <person name="Lukes J."/>
            <person name="Opperdoes F.R."/>
            <person name="Yurchenko V."/>
        </authorList>
    </citation>
    <scope>NUCLEOTIDE SEQUENCE [LARGE SCALE GENOMIC DNA]</scope>
    <source>
        <strain evidence="9 10">E262AT.01</strain>
    </source>
</reference>
<evidence type="ECO:0000256" key="1">
    <source>
        <dbReference type="ARBA" id="ARBA00004479"/>
    </source>
</evidence>
<dbReference type="InterPro" id="IPR015720">
    <property type="entry name" value="Emp24-like"/>
</dbReference>
<dbReference type="SMART" id="SM01190">
    <property type="entry name" value="EMP24_GP25L"/>
    <property type="match status" value="1"/>
</dbReference>
<dbReference type="EMBL" id="JAECZO010000002">
    <property type="protein sequence ID" value="KAK7199932.1"/>
    <property type="molecule type" value="Genomic_DNA"/>
</dbReference>
<comment type="subcellular location">
    <subcellularLocation>
        <location evidence="1">Membrane</location>
        <topology evidence="1">Single-pass type I membrane protein</topology>
    </subcellularLocation>
</comment>
<evidence type="ECO:0000259" key="8">
    <source>
        <dbReference type="SMART" id="SM01190"/>
    </source>
</evidence>
<name>A0AAW0F432_9TRYP</name>
<comment type="similarity">
    <text evidence="2">Belongs to the EMP24/GP25L family.</text>
</comment>
<evidence type="ECO:0000256" key="3">
    <source>
        <dbReference type="ARBA" id="ARBA00022692"/>
    </source>
</evidence>
<accession>A0AAW0F432</accession>
<comment type="caution">
    <text evidence="9">The sequence shown here is derived from an EMBL/GenBank/DDBJ whole genome shotgun (WGS) entry which is preliminary data.</text>
</comment>
<protein>
    <submittedName>
        <fullName evidence="9">Transmembrane emp24 domain-containing protein</fullName>
    </submittedName>
</protein>
<dbReference type="GO" id="GO:0016020">
    <property type="term" value="C:membrane"/>
    <property type="evidence" value="ECO:0007669"/>
    <property type="project" value="UniProtKB-SubCell"/>
</dbReference>
<evidence type="ECO:0000256" key="4">
    <source>
        <dbReference type="ARBA" id="ARBA00022729"/>
    </source>
</evidence>
<gene>
    <name evidence="9" type="ORF">NESM_000041500</name>
</gene>
<feature type="transmembrane region" description="Helical" evidence="7">
    <location>
        <begin position="233"/>
        <end position="253"/>
    </location>
</feature>
<keyword evidence="3 7" id="KW-0812">Transmembrane</keyword>
<dbReference type="InterPro" id="IPR009038">
    <property type="entry name" value="GOLD_dom"/>
</dbReference>
<sequence>MRSSWIAAAFTRRRGGVAQLVCALLCVAVVLATTSVHALRYHFVDGKPLCFAEVIEDVTSRQITGVYNWKSSATSPASRVQLRITARDAADNEYYNKEMMEGEHSFAVLLGPKVVPGEQRICFTAAPSFITSEEKAVRVTIELDQELKNDFDPEKVIAETLKKRRQVDGLDVFTYQDAGGQLKDNLQPREYLEKIERALGAMERLLDELVAELSTSVQKESRMRETSESTFTRVWVCAVLLISVISGVLWMQFRFLKSTLRKKKLV</sequence>
<keyword evidence="10" id="KW-1185">Reference proteome</keyword>